<dbReference type="PANTHER" id="PTHR46796:SF6">
    <property type="entry name" value="ARAC SUBFAMILY"/>
    <property type="match status" value="1"/>
</dbReference>
<gene>
    <name evidence="5" type="ORF">KMZ93_02100</name>
</gene>
<proteinExistence type="predicted"/>
<accession>A0A975P1D7</accession>
<keyword evidence="1" id="KW-0805">Transcription regulation</keyword>
<dbReference type="PANTHER" id="PTHR46796">
    <property type="entry name" value="HTH-TYPE TRANSCRIPTIONAL ACTIVATOR RHAS-RELATED"/>
    <property type="match status" value="1"/>
</dbReference>
<feature type="domain" description="HTH araC/xylS-type" evidence="4">
    <location>
        <begin position="220"/>
        <end position="319"/>
    </location>
</feature>
<dbReference type="RefSeq" id="WP_215604513.1">
    <property type="nucleotide sequence ID" value="NZ_CP076136.1"/>
</dbReference>
<keyword evidence="3" id="KW-0804">Transcription</keyword>
<dbReference type="AlphaFoldDB" id="A0A975P1D7"/>
<evidence type="ECO:0000259" key="4">
    <source>
        <dbReference type="PROSITE" id="PS01124"/>
    </source>
</evidence>
<dbReference type="SMART" id="SM00342">
    <property type="entry name" value="HTH_ARAC"/>
    <property type="match status" value="1"/>
</dbReference>
<dbReference type="InterPro" id="IPR018060">
    <property type="entry name" value="HTH_AraC"/>
</dbReference>
<dbReference type="Pfam" id="PF12833">
    <property type="entry name" value="HTH_18"/>
    <property type="match status" value="1"/>
</dbReference>
<reference evidence="5 6" key="1">
    <citation type="submission" date="2021-06" db="EMBL/GenBank/DDBJ databases">
        <title>Bradyrhizobium sp. S2-11-4 Genome sequencing.</title>
        <authorList>
            <person name="Jin L."/>
        </authorList>
    </citation>
    <scope>NUCLEOTIDE SEQUENCE [LARGE SCALE GENOMIC DNA]</scope>
    <source>
        <strain evidence="5 6">S2-11-4</strain>
    </source>
</reference>
<organism evidence="5 6">
    <name type="scientific">Bradyrhizobium sediminis</name>
    <dbReference type="NCBI Taxonomy" id="2840469"/>
    <lineage>
        <taxon>Bacteria</taxon>
        <taxon>Pseudomonadati</taxon>
        <taxon>Pseudomonadota</taxon>
        <taxon>Alphaproteobacteria</taxon>
        <taxon>Hyphomicrobiales</taxon>
        <taxon>Nitrobacteraceae</taxon>
        <taxon>Bradyrhizobium</taxon>
    </lineage>
</organism>
<evidence type="ECO:0000256" key="2">
    <source>
        <dbReference type="ARBA" id="ARBA00023125"/>
    </source>
</evidence>
<dbReference type="InterPro" id="IPR009057">
    <property type="entry name" value="Homeodomain-like_sf"/>
</dbReference>
<keyword evidence="2" id="KW-0238">DNA-binding</keyword>
<evidence type="ECO:0000256" key="3">
    <source>
        <dbReference type="ARBA" id="ARBA00023163"/>
    </source>
</evidence>
<evidence type="ECO:0000256" key="1">
    <source>
        <dbReference type="ARBA" id="ARBA00023015"/>
    </source>
</evidence>
<dbReference type="PRINTS" id="PR00032">
    <property type="entry name" value="HTHARAC"/>
</dbReference>
<dbReference type="Gene3D" id="1.10.10.60">
    <property type="entry name" value="Homeodomain-like"/>
    <property type="match status" value="1"/>
</dbReference>
<dbReference type="InterPro" id="IPR050204">
    <property type="entry name" value="AraC_XylS_family_regulators"/>
</dbReference>
<dbReference type="SUPFAM" id="SSF46689">
    <property type="entry name" value="Homeodomain-like"/>
    <property type="match status" value="1"/>
</dbReference>
<dbReference type="InterPro" id="IPR020449">
    <property type="entry name" value="Tscrpt_reg_AraC-type_HTH"/>
</dbReference>
<name>A0A975P1D7_9BRAD</name>
<evidence type="ECO:0000313" key="6">
    <source>
        <dbReference type="Proteomes" id="UP000676951"/>
    </source>
</evidence>
<dbReference type="GO" id="GO:0043565">
    <property type="term" value="F:sequence-specific DNA binding"/>
    <property type="evidence" value="ECO:0007669"/>
    <property type="project" value="InterPro"/>
</dbReference>
<dbReference type="EMBL" id="CP076136">
    <property type="protein sequence ID" value="QWG23764.1"/>
    <property type="molecule type" value="Genomic_DNA"/>
</dbReference>
<dbReference type="PROSITE" id="PS01124">
    <property type="entry name" value="HTH_ARAC_FAMILY_2"/>
    <property type="match status" value="1"/>
</dbReference>
<sequence>MQRTVFSSNDLPDHLGEAARFDLWQDIHVAEIWSVEYAVSENLPFEAVIEATTLGPLVLGQMAGTIKRATRKASNISDDGNDGYLLLINKADTLLTGLQVGREYAVGQGEAALVTASESLKMLGADKNVWMNVVIPRDVLTRAFPQIDTRLALKIGVENEALDLLKRYCQLLETGCPLTAPDLVTHATTTIVDLIGLATGAKGEMAELAGLRGLRAARLQAVLTKIADNFTIHDISAQDVAQELKLSGRYVHDLLQETGVSFSERILELRLQKTYKMLSERHCDGMRISEIAMMCGFNDVAYFNRCFRRRFGCTPTSAR</sequence>
<evidence type="ECO:0000313" key="5">
    <source>
        <dbReference type="EMBL" id="QWG23764.1"/>
    </source>
</evidence>
<dbReference type="Proteomes" id="UP000676951">
    <property type="component" value="Chromosome"/>
</dbReference>
<keyword evidence="6" id="KW-1185">Reference proteome</keyword>
<protein>
    <submittedName>
        <fullName evidence="5">Helix-turn-helix transcriptional regulator</fullName>
    </submittedName>
</protein>
<dbReference type="GO" id="GO:0003700">
    <property type="term" value="F:DNA-binding transcription factor activity"/>
    <property type="evidence" value="ECO:0007669"/>
    <property type="project" value="InterPro"/>
</dbReference>